<reference evidence="2 3" key="1">
    <citation type="journal article" date="2023" name="Sci. Data">
        <title>Genome assembly of the Korean intertidal mud-creeper Batillaria attramentaria.</title>
        <authorList>
            <person name="Patra A.K."/>
            <person name="Ho P.T."/>
            <person name="Jun S."/>
            <person name="Lee S.J."/>
            <person name="Kim Y."/>
            <person name="Won Y.J."/>
        </authorList>
    </citation>
    <scope>NUCLEOTIDE SEQUENCE [LARGE SCALE GENOMIC DNA]</scope>
    <source>
        <strain evidence="2">Wonlab-2016</strain>
    </source>
</reference>
<feature type="region of interest" description="Disordered" evidence="1">
    <location>
        <begin position="129"/>
        <end position="151"/>
    </location>
</feature>
<comment type="caution">
    <text evidence="2">The sequence shown here is derived from an EMBL/GenBank/DDBJ whole genome shotgun (WGS) entry which is preliminary data.</text>
</comment>
<feature type="compositionally biased region" description="Polar residues" evidence="1">
    <location>
        <begin position="25"/>
        <end position="43"/>
    </location>
</feature>
<evidence type="ECO:0000313" key="2">
    <source>
        <dbReference type="EMBL" id="KAK7490219.1"/>
    </source>
</evidence>
<dbReference type="EMBL" id="JACVVK020000129">
    <property type="protein sequence ID" value="KAK7490219.1"/>
    <property type="molecule type" value="Genomic_DNA"/>
</dbReference>
<feature type="compositionally biased region" description="Basic residues" evidence="1">
    <location>
        <begin position="129"/>
        <end position="142"/>
    </location>
</feature>
<keyword evidence="3" id="KW-1185">Reference proteome</keyword>
<feature type="region of interest" description="Disordered" evidence="1">
    <location>
        <begin position="20"/>
        <end position="45"/>
    </location>
</feature>
<dbReference type="Proteomes" id="UP001519460">
    <property type="component" value="Unassembled WGS sequence"/>
</dbReference>
<name>A0ABD0KSK6_9CAEN</name>
<organism evidence="2 3">
    <name type="scientific">Batillaria attramentaria</name>
    <dbReference type="NCBI Taxonomy" id="370345"/>
    <lineage>
        <taxon>Eukaryota</taxon>
        <taxon>Metazoa</taxon>
        <taxon>Spiralia</taxon>
        <taxon>Lophotrochozoa</taxon>
        <taxon>Mollusca</taxon>
        <taxon>Gastropoda</taxon>
        <taxon>Caenogastropoda</taxon>
        <taxon>Sorbeoconcha</taxon>
        <taxon>Cerithioidea</taxon>
        <taxon>Batillariidae</taxon>
        <taxon>Batillaria</taxon>
    </lineage>
</organism>
<evidence type="ECO:0000256" key="1">
    <source>
        <dbReference type="SAM" id="MobiDB-lite"/>
    </source>
</evidence>
<accession>A0ABD0KSK6</accession>
<sequence>MYQTEPLPFMQKDNKGIMGPYLQPCTLNPAGTKQNSSGQNNPGETIFKTGVSPELSKHSISIRTQAFESWRGFSDLLAVKCHLPLRTATQVHGNLPPKLQALDNIPAPQPSHAWGKFKLSDHCSFKRVQWRKQQKKNNRPKRGPWGGFHKG</sequence>
<proteinExistence type="predicted"/>
<dbReference type="AlphaFoldDB" id="A0ABD0KSK6"/>
<protein>
    <submittedName>
        <fullName evidence="2">Uncharacterized protein</fullName>
    </submittedName>
</protein>
<gene>
    <name evidence="2" type="ORF">BaRGS_00018564</name>
</gene>
<evidence type="ECO:0000313" key="3">
    <source>
        <dbReference type="Proteomes" id="UP001519460"/>
    </source>
</evidence>